<evidence type="ECO:0000256" key="2">
    <source>
        <dbReference type="ARBA" id="ARBA00022692"/>
    </source>
</evidence>
<feature type="transmembrane region" description="Helical" evidence="6">
    <location>
        <begin position="117"/>
        <end position="138"/>
    </location>
</feature>
<organism evidence="7 8">
    <name type="scientific">Halorarum salinum</name>
    <dbReference type="NCBI Taxonomy" id="2743089"/>
    <lineage>
        <taxon>Archaea</taxon>
        <taxon>Methanobacteriati</taxon>
        <taxon>Methanobacteriota</taxon>
        <taxon>Stenosarchaea group</taxon>
        <taxon>Halobacteria</taxon>
        <taxon>Halobacteriales</taxon>
        <taxon>Haloferacaceae</taxon>
        <taxon>Halorarum</taxon>
    </lineage>
</organism>
<dbReference type="InterPro" id="IPR000292">
    <property type="entry name" value="For/NO2_transpt"/>
</dbReference>
<name>A0A7D5LCH9_9EURY</name>
<feature type="transmembrane region" description="Helical" evidence="6">
    <location>
        <begin position="159"/>
        <end position="182"/>
    </location>
</feature>
<keyword evidence="4 6" id="KW-0472">Membrane</keyword>
<comment type="subcellular location">
    <subcellularLocation>
        <location evidence="1">Membrane</location>
        <topology evidence="1">Multi-pass membrane protein</topology>
    </subcellularLocation>
</comment>
<feature type="transmembrane region" description="Helical" evidence="6">
    <location>
        <begin position="234"/>
        <end position="257"/>
    </location>
</feature>
<keyword evidence="8" id="KW-1185">Reference proteome</keyword>
<feature type="transmembrane region" description="Helical" evidence="6">
    <location>
        <begin position="210"/>
        <end position="227"/>
    </location>
</feature>
<dbReference type="Proteomes" id="UP000509626">
    <property type="component" value="Chromosome"/>
</dbReference>
<feature type="transmembrane region" description="Helical" evidence="6">
    <location>
        <begin position="86"/>
        <end position="111"/>
    </location>
</feature>
<feature type="compositionally biased region" description="Polar residues" evidence="5">
    <location>
        <begin position="32"/>
        <end position="51"/>
    </location>
</feature>
<keyword evidence="3 6" id="KW-1133">Transmembrane helix</keyword>
<evidence type="ECO:0000256" key="1">
    <source>
        <dbReference type="ARBA" id="ARBA00004141"/>
    </source>
</evidence>
<evidence type="ECO:0000256" key="6">
    <source>
        <dbReference type="SAM" id="Phobius"/>
    </source>
</evidence>
<dbReference type="GeneID" id="56039031"/>
<reference evidence="7 8" key="1">
    <citation type="submission" date="2020-06" db="EMBL/GenBank/DDBJ databases">
        <title>NJ-3-1, isolated from saline soil.</title>
        <authorList>
            <person name="Cui H.L."/>
            <person name="Shi X."/>
        </authorList>
    </citation>
    <scope>NUCLEOTIDE SEQUENCE [LARGE SCALE GENOMIC DNA]</scope>
    <source>
        <strain evidence="7 8">NJ-3-1</strain>
    </source>
</reference>
<dbReference type="EMBL" id="CP058579">
    <property type="protein sequence ID" value="QLG63187.1"/>
    <property type="molecule type" value="Genomic_DNA"/>
</dbReference>
<accession>A0A7D5LCH9</accession>
<evidence type="ECO:0000313" key="8">
    <source>
        <dbReference type="Proteomes" id="UP000509626"/>
    </source>
</evidence>
<proteinExistence type="predicted"/>
<keyword evidence="2 6" id="KW-0812">Transmembrane</keyword>
<gene>
    <name evidence="7" type="ORF">HUG12_16190</name>
</gene>
<dbReference type="AlphaFoldDB" id="A0A7D5LCH9"/>
<evidence type="ECO:0000313" key="7">
    <source>
        <dbReference type="EMBL" id="QLG63187.1"/>
    </source>
</evidence>
<sequence length="342" mass="37149">MFSEWEVSTRPQILREKTSGLDVPGGDENEGACSQDTVRGSSKRNTTQSGAPASGEAVPSHFTAEEIFQRIIASAEDEYDTRKRELFFSGVAAGFAITVTVLAYAVGTAAVDDPSGLIGPLFYPVGFIFIIIGHYQLYTENTLPPVALVLLRLISIPGLLRIWGLVLFGNLVGVSIGAYVLANTSILSPEAAAVAEEFGAEALHLPWWDLFFKGVFAGWLVAGLVWLDHAARSVTARIIIVFFIMYLVPAMGLFHIITSMCDALYLFFQGEAALWPLAWNLLLPVLLGNTLGGVVLVAILNYGLTEEHVIPEETGERDKLSIRELFIGGPIGRSSAVFEEER</sequence>
<dbReference type="KEGG" id="halu:HUG12_16190"/>
<dbReference type="Gene3D" id="1.20.1080.10">
    <property type="entry name" value="Glycerol uptake facilitator protein"/>
    <property type="match status" value="1"/>
</dbReference>
<dbReference type="PANTHER" id="PTHR30520:SF2">
    <property type="entry name" value="INNER MEMBRANE PROTEIN YFDC"/>
    <property type="match status" value="1"/>
</dbReference>
<dbReference type="PANTHER" id="PTHR30520">
    <property type="entry name" value="FORMATE TRANSPORTER-RELATED"/>
    <property type="match status" value="1"/>
</dbReference>
<evidence type="ECO:0000256" key="3">
    <source>
        <dbReference type="ARBA" id="ARBA00022989"/>
    </source>
</evidence>
<dbReference type="InterPro" id="IPR023271">
    <property type="entry name" value="Aquaporin-like"/>
</dbReference>
<dbReference type="Pfam" id="PF01226">
    <property type="entry name" value="Form_Nir_trans"/>
    <property type="match status" value="1"/>
</dbReference>
<feature type="transmembrane region" description="Helical" evidence="6">
    <location>
        <begin position="277"/>
        <end position="300"/>
    </location>
</feature>
<protein>
    <submittedName>
        <fullName evidence="7">Formate/nitrite transporter family protein</fullName>
    </submittedName>
</protein>
<dbReference type="GO" id="GO:0005886">
    <property type="term" value="C:plasma membrane"/>
    <property type="evidence" value="ECO:0007669"/>
    <property type="project" value="TreeGrafter"/>
</dbReference>
<evidence type="ECO:0000256" key="4">
    <source>
        <dbReference type="ARBA" id="ARBA00023136"/>
    </source>
</evidence>
<dbReference type="GO" id="GO:0015499">
    <property type="term" value="F:formate transmembrane transporter activity"/>
    <property type="evidence" value="ECO:0007669"/>
    <property type="project" value="TreeGrafter"/>
</dbReference>
<evidence type="ECO:0000256" key="5">
    <source>
        <dbReference type="SAM" id="MobiDB-lite"/>
    </source>
</evidence>
<dbReference type="RefSeq" id="WP_179269772.1">
    <property type="nucleotide sequence ID" value="NZ_CP058579.1"/>
</dbReference>
<feature type="region of interest" description="Disordered" evidence="5">
    <location>
        <begin position="1"/>
        <end position="58"/>
    </location>
</feature>
<dbReference type="OrthoDB" id="195948at2157"/>